<feature type="compositionally biased region" description="Polar residues" evidence="4">
    <location>
        <begin position="311"/>
        <end position="322"/>
    </location>
</feature>
<dbReference type="FunFam" id="1.10.287.950:FF:000001">
    <property type="entry name" value="Methyl-accepting chemotaxis sensory transducer"/>
    <property type="match status" value="1"/>
</dbReference>
<evidence type="ECO:0000256" key="3">
    <source>
        <dbReference type="PROSITE-ProRule" id="PRU00284"/>
    </source>
</evidence>
<dbReference type="GO" id="GO:0004888">
    <property type="term" value="F:transmembrane signaling receptor activity"/>
    <property type="evidence" value="ECO:0007669"/>
    <property type="project" value="InterPro"/>
</dbReference>
<protein>
    <submittedName>
        <fullName evidence="8">MCP four helix bundle domain-containing protein</fullName>
    </submittedName>
</protein>
<evidence type="ECO:0000256" key="1">
    <source>
        <dbReference type="ARBA" id="ARBA00022500"/>
    </source>
</evidence>
<feature type="transmembrane region" description="Helical" evidence="5">
    <location>
        <begin position="189"/>
        <end position="212"/>
    </location>
</feature>
<dbReference type="Pfam" id="PF00672">
    <property type="entry name" value="HAMP"/>
    <property type="match status" value="1"/>
</dbReference>
<dbReference type="EMBL" id="JAEAGR010000008">
    <property type="protein sequence ID" value="MBH1941114.1"/>
    <property type="molecule type" value="Genomic_DNA"/>
</dbReference>
<dbReference type="SMART" id="SM00283">
    <property type="entry name" value="MA"/>
    <property type="match status" value="1"/>
</dbReference>
<evidence type="ECO:0000313" key="8">
    <source>
        <dbReference type="EMBL" id="MBH1941114.1"/>
    </source>
</evidence>
<evidence type="ECO:0000259" key="6">
    <source>
        <dbReference type="PROSITE" id="PS50111"/>
    </source>
</evidence>
<evidence type="ECO:0000256" key="4">
    <source>
        <dbReference type="SAM" id="MobiDB-lite"/>
    </source>
</evidence>
<keyword evidence="9" id="KW-1185">Reference proteome</keyword>
<dbReference type="GO" id="GO:0007165">
    <property type="term" value="P:signal transduction"/>
    <property type="evidence" value="ECO:0007669"/>
    <property type="project" value="UniProtKB-KW"/>
</dbReference>
<dbReference type="PRINTS" id="PR00260">
    <property type="entry name" value="CHEMTRNSDUCR"/>
</dbReference>
<dbReference type="CDD" id="cd11386">
    <property type="entry name" value="MCP_signal"/>
    <property type="match status" value="1"/>
</dbReference>
<dbReference type="PANTHER" id="PTHR43531:SF11">
    <property type="entry name" value="METHYL-ACCEPTING CHEMOTAXIS PROTEIN 3"/>
    <property type="match status" value="1"/>
</dbReference>
<keyword evidence="1" id="KW-0145">Chemotaxis</keyword>
<dbReference type="CDD" id="cd06225">
    <property type="entry name" value="HAMP"/>
    <property type="match status" value="1"/>
</dbReference>
<accession>A0A8J7H2N8</accession>
<dbReference type="Pfam" id="PF12729">
    <property type="entry name" value="4HB_MCP_1"/>
    <property type="match status" value="1"/>
</dbReference>
<dbReference type="InterPro" id="IPR051310">
    <property type="entry name" value="MCP_chemotaxis"/>
</dbReference>
<evidence type="ECO:0000259" key="7">
    <source>
        <dbReference type="PROSITE" id="PS50885"/>
    </source>
</evidence>
<keyword evidence="3" id="KW-0807">Transducer</keyword>
<dbReference type="PROSITE" id="PS50111">
    <property type="entry name" value="CHEMOTAXIS_TRANSDUC_2"/>
    <property type="match status" value="1"/>
</dbReference>
<reference evidence="8" key="1">
    <citation type="submission" date="2020-12" db="EMBL/GenBank/DDBJ databases">
        <title>M. sibirica DSM 26468T genome.</title>
        <authorList>
            <person name="Thieme N."/>
            <person name="Rettenmaier R."/>
            <person name="Zverlov V."/>
            <person name="Liebl W."/>
        </authorList>
    </citation>
    <scope>NUCLEOTIDE SEQUENCE</scope>
    <source>
        <strain evidence="8">DSM 26468</strain>
    </source>
</reference>
<proteinExistence type="inferred from homology"/>
<keyword evidence="5" id="KW-0472">Membrane</keyword>
<feature type="region of interest" description="Disordered" evidence="4">
    <location>
        <begin position="311"/>
        <end position="336"/>
    </location>
</feature>
<dbReference type="GO" id="GO:0006935">
    <property type="term" value="P:chemotaxis"/>
    <property type="evidence" value="ECO:0007669"/>
    <property type="project" value="UniProtKB-KW"/>
</dbReference>
<dbReference type="InterPro" id="IPR024478">
    <property type="entry name" value="HlyB_4HB_MCP"/>
</dbReference>
<dbReference type="InterPro" id="IPR047347">
    <property type="entry name" value="YvaQ-like_sensor"/>
</dbReference>
<dbReference type="GO" id="GO:0005886">
    <property type="term" value="C:plasma membrane"/>
    <property type="evidence" value="ECO:0007669"/>
    <property type="project" value="TreeGrafter"/>
</dbReference>
<dbReference type="CDD" id="cd19411">
    <property type="entry name" value="MCP2201-like_sensor"/>
    <property type="match status" value="1"/>
</dbReference>
<feature type="domain" description="Methyl-accepting transducer" evidence="6">
    <location>
        <begin position="270"/>
        <end position="499"/>
    </location>
</feature>
<dbReference type="SUPFAM" id="SSF58104">
    <property type="entry name" value="Methyl-accepting chemotaxis protein (MCP) signaling domain"/>
    <property type="match status" value="1"/>
</dbReference>
<comment type="similarity">
    <text evidence="2">Belongs to the methyl-accepting chemotaxis (MCP) protein family.</text>
</comment>
<dbReference type="Proteomes" id="UP000623269">
    <property type="component" value="Unassembled WGS sequence"/>
</dbReference>
<dbReference type="PROSITE" id="PS50885">
    <property type="entry name" value="HAMP"/>
    <property type="match status" value="1"/>
</dbReference>
<dbReference type="InterPro" id="IPR003660">
    <property type="entry name" value="HAMP_dom"/>
</dbReference>
<sequence length="558" mass="60501">MKWFNNMKIGAKLIASFILVAIIAGAVGIVGIINIKTIDHNDTILYTNMTVPLSDSAKLATLFQRVRVNTRNMILEGDPEQVRARYQTIEEIIAEMNVISEEFQQKILTNEMQEAFDEFMKTRIDFRSHLDKLLELTLENKDTEAFEFINKEMHISADAEQAAIDKLVELKVDDAKTQSENNTRIANTAVVTMTTIVIVAMLIAISLGILIARIIGKPVTKLSGIAQKIADGDLNVVVDIHSKDEVGLLAAAFTRMIDNLNEVMSNINNAAEQVASGSKQVADSSMALSQGATEQASSVEQLTASLEEISTQTKKNAESANKANGLAEDAKSNAEKGNNQMNDMLKAMDEINDSSSNISKIIKVIDEIAFQTNILALNAAVEAARAGQHGKGFAVVAEEVRNLAARSANAAKETTEMIEGSIKKVEGGTKIANETADALNKIVDGISKVATLVGDIATASNEQATGIAQVNQGIMQVSEVVQTNSATSEESAAASEELSSQAEMLKQQVSRFNIRKTSNNIHSYNETKAVNPEVIRMLDGMKEKSKQIKLSDSEFGKY</sequence>
<feature type="domain" description="HAMP" evidence="7">
    <location>
        <begin position="213"/>
        <end position="265"/>
    </location>
</feature>
<evidence type="ECO:0000256" key="5">
    <source>
        <dbReference type="SAM" id="Phobius"/>
    </source>
</evidence>
<dbReference type="Gene3D" id="1.10.287.950">
    <property type="entry name" value="Methyl-accepting chemotaxis protein"/>
    <property type="match status" value="1"/>
</dbReference>
<organism evidence="8 9">
    <name type="scientific">Mobilitalea sibirica</name>
    <dbReference type="NCBI Taxonomy" id="1462919"/>
    <lineage>
        <taxon>Bacteria</taxon>
        <taxon>Bacillati</taxon>
        <taxon>Bacillota</taxon>
        <taxon>Clostridia</taxon>
        <taxon>Lachnospirales</taxon>
        <taxon>Lachnospiraceae</taxon>
        <taxon>Mobilitalea</taxon>
    </lineage>
</organism>
<name>A0A8J7H2N8_9FIRM</name>
<dbReference type="AlphaFoldDB" id="A0A8J7H2N8"/>
<keyword evidence="5" id="KW-1133">Transmembrane helix</keyword>
<gene>
    <name evidence="8" type="ORF">I5677_09445</name>
</gene>
<comment type="caution">
    <text evidence="8">The sequence shown here is derived from an EMBL/GenBank/DDBJ whole genome shotgun (WGS) entry which is preliminary data.</text>
</comment>
<keyword evidence="5" id="KW-0812">Transmembrane</keyword>
<dbReference type="SMART" id="SM00304">
    <property type="entry name" value="HAMP"/>
    <property type="match status" value="1"/>
</dbReference>
<dbReference type="Pfam" id="PF00015">
    <property type="entry name" value="MCPsignal"/>
    <property type="match status" value="1"/>
</dbReference>
<dbReference type="InterPro" id="IPR004090">
    <property type="entry name" value="Chemotax_Me-accpt_rcpt"/>
</dbReference>
<dbReference type="InterPro" id="IPR004089">
    <property type="entry name" value="MCPsignal_dom"/>
</dbReference>
<dbReference type="PANTHER" id="PTHR43531">
    <property type="entry name" value="PROTEIN ICFG"/>
    <property type="match status" value="1"/>
</dbReference>
<evidence type="ECO:0000313" key="9">
    <source>
        <dbReference type="Proteomes" id="UP000623269"/>
    </source>
</evidence>
<evidence type="ECO:0000256" key="2">
    <source>
        <dbReference type="ARBA" id="ARBA00029447"/>
    </source>
</evidence>
<dbReference type="RefSeq" id="WP_197661334.1">
    <property type="nucleotide sequence ID" value="NZ_JAEAGR010000008.1"/>
</dbReference>